<dbReference type="InterPro" id="IPR032675">
    <property type="entry name" value="LRR_dom_sf"/>
</dbReference>
<gene>
    <name evidence="1" type="ORF">C8F04DRAFT_1068703</name>
</gene>
<accession>A0AAD6TIL0</accession>
<evidence type="ECO:0000313" key="2">
    <source>
        <dbReference type="Proteomes" id="UP001218188"/>
    </source>
</evidence>
<reference evidence="1" key="1">
    <citation type="submission" date="2023-03" db="EMBL/GenBank/DDBJ databases">
        <title>Massive genome expansion in bonnet fungi (Mycena s.s.) driven by repeated elements and novel gene families across ecological guilds.</title>
        <authorList>
            <consortium name="Lawrence Berkeley National Laboratory"/>
            <person name="Harder C.B."/>
            <person name="Miyauchi S."/>
            <person name="Viragh M."/>
            <person name="Kuo A."/>
            <person name="Thoen E."/>
            <person name="Andreopoulos B."/>
            <person name="Lu D."/>
            <person name="Skrede I."/>
            <person name="Drula E."/>
            <person name="Henrissat B."/>
            <person name="Morin E."/>
            <person name="Kohler A."/>
            <person name="Barry K."/>
            <person name="LaButti K."/>
            <person name="Morin E."/>
            <person name="Salamov A."/>
            <person name="Lipzen A."/>
            <person name="Mereny Z."/>
            <person name="Hegedus B."/>
            <person name="Baldrian P."/>
            <person name="Stursova M."/>
            <person name="Weitz H."/>
            <person name="Taylor A."/>
            <person name="Grigoriev I.V."/>
            <person name="Nagy L.G."/>
            <person name="Martin F."/>
            <person name="Kauserud H."/>
        </authorList>
    </citation>
    <scope>NUCLEOTIDE SEQUENCE</scope>
    <source>
        <strain evidence="1">CBHHK200</strain>
    </source>
</reference>
<name>A0AAD6TIL0_9AGAR</name>
<organism evidence="1 2">
    <name type="scientific">Mycena alexandri</name>
    <dbReference type="NCBI Taxonomy" id="1745969"/>
    <lineage>
        <taxon>Eukaryota</taxon>
        <taxon>Fungi</taxon>
        <taxon>Dikarya</taxon>
        <taxon>Basidiomycota</taxon>
        <taxon>Agaricomycotina</taxon>
        <taxon>Agaricomycetes</taxon>
        <taxon>Agaricomycetidae</taxon>
        <taxon>Agaricales</taxon>
        <taxon>Marasmiineae</taxon>
        <taxon>Mycenaceae</taxon>
        <taxon>Mycena</taxon>
    </lineage>
</organism>
<proteinExistence type="predicted"/>
<dbReference type="Proteomes" id="UP001218188">
    <property type="component" value="Unassembled WGS sequence"/>
</dbReference>
<evidence type="ECO:0000313" key="1">
    <source>
        <dbReference type="EMBL" id="KAJ7044547.1"/>
    </source>
</evidence>
<dbReference type="Gene3D" id="3.80.10.10">
    <property type="entry name" value="Ribonuclease Inhibitor"/>
    <property type="match status" value="1"/>
</dbReference>
<sequence>MAQSPSPVAQFLDLPNELVLLILGHPDLPSEALLYLSMLCRRLHHLSLSIYLDIHGLSDPTQNANITMRDSRLDPLSALQMALFVPAVVELSCSLPHYETSIRPLFPHIRRLQVCIGRLAFIHKVTLVLDEPNSSRHSAAEEGIDIWTLEFGALLNTILQRGCTSLTLRYGKFYSDVFELRPTSSRLVAKPVHALRNVVRHMLPDVPSAPPGNGWDLLLNAGTSMEFDLQGHSTSALTHLKIESSMLLLPPCVGWTLSTLQHSPITTLEFVGITLPTRIWSTVLPFIPNLVPALTELNLSILSGISGLDVLLLIAKLPRLKILTIGYTEYSRLIQSACPDSGPIPKLLELTHLHAPSPFIRHFLRKKYMPSLTALCISPRRPIISSGLRLRHIVGHFSEILRRLEKHNLTPVLSLELQFGRDSDAEMAADLTSPAPGEDVIQALKAITRLIVCSNFEIAAPTLARWIARFPNLVYVSLRARSAVEATLDNARAISEQNPNVVSLELNGKLFDARNIPKPKRECQGRTWLMRCAKWEL</sequence>
<dbReference type="AlphaFoldDB" id="A0AAD6TIL0"/>
<protein>
    <recommendedName>
        <fullName evidence="3">F-box domain-containing protein</fullName>
    </recommendedName>
</protein>
<dbReference type="EMBL" id="JARJCM010000006">
    <property type="protein sequence ID" value="KAJ7044547.1"/>
    <property type="molecule type" value="Genomic_DNA"/>
</dbReference>
<comment type="caution">
    <text evidence="1">The sequence shown here is derived from an EMBL/GenBank/DDBJ whole genome shotgun (WGS) entry which is preliminary data.</text>
</comment>
<dbReference type="SUPFAM" id="SSF52047">
    <property type="entry name" value="RNI-like"/>
    <property type="match status" value="1"/>
</dbReference>
<keyword evidence="2" id="KW-1185">Reference proteome</keyword>
<evidence type="ECO:0008006" key="3">
    <source>
        <dbReference type="Google" id="ProtNLM"/>
    </source>
</evidence>